<evidence type="ECO:0000313" key="2">
    <source>
        <dbReference type="Proteomes" id="UP001626536"/>
    </source>
</evidence>
<proteinExistence type="predicted"/>
<sequence length="57" mass="5864">MSGTEGYVGTNSPIAKYQEFGTSKIPPRPFLGGALAAKGEEVAECFGGALKATIESK</sequence>
<dbReference type="InterPro" id="IPR010064">
    <property type="entry name" value="HK97-gp10_tail"/>
</dbReference>
<dbReference type="NCBIfam" id="TIGR01725">
    <property type="entry name" value="phge_HK97_gp10"/>
    <property type="match status" value="1"/>
</dbReference>
<organism evidence="1 2">
    <name type="scientific">Methylocapsa polymorpha</name>
    <dbReference type="NCBI Taxonomy" id="3080828"/>
    <lineage>
        <taxon>Bacteria</taxon>
        <taxon>Pseudomonadati</taxon>
        <taxon>Pseudomonadota</taxon>
        <taxon>Alphaproteobacteria</taxon>
        <taxon>Hyphomicrobiales</taxon>
        <taxon>Beijerinckiaceae</taxon>
        <taxon>Methylocapsa</taxon>
    </lineage>
</organism>
<accession>A0ABZ0HRH4</accession>
<protein>
    <submittedName>
        <fullName evidence="1">Uncharacterized protein</fullName>
    </submittedName>
</protein>
<dbReference type="RefSeq" id="WP_407339348.1">
    <property type="nucleotide sequence ID" value="NZ_CP136862.1"/>
</dbReference>
<reference evidence="1 2" key="1">
    <citation type="submission" date="2023-10" db="EMBL/GenBank/DDBJ databases">
        <title>Novel methanotroph of the genus Methylocapsa from a subarctic wetland.</title>
        <authorList>
            <person name="Belova S.E."/>
            <person name="Oshkin I.Y."/>
            <person name="Miroshnikov K."/>
            <person name="Dedysh S.N."/>
        </authorList>
    </citation>
    <scope>NUCLEOTIDE SEQUENCE [LARGE SCALE GENOMIC DNA]</scope>
    <source>
        <strain evidence="1 2">RX1</strain>
    </source>
</reference>
<name>A0ABZ0HRH4_9HYPH</name>
<gene>
    <name evidence="1" type="ORF">RZS28_00880</name>
</gene>
<evidence type="ECO:0000313" key="1">
    <source>
        <dbReference type="EMBL" id="WOJ89902.1"/>
    </source>
</evidence>
<keyword evidence="2" id="KW-1185">Reference proteome</keyword>
<dbReference type="Proteomes" id="UP001626536">
    <property type="component" value="Chromosome"/>
</dbReference>
<dbReference type="EMBL" id="CP136862">
    <property type="protein sequence ID" value="WOJ89902.1"/>
    <property type="molecule type" value="Genomic_DNA"/>
</dbReference>